<evidence type="ECO:0000313" key="1">
    <source>
        <dbReference type="EMBL" id="GAJ16825.1"/>
    </source>
</evidence>
<reference evidence="1" key="1">
    <citation type="journal article" date="2014" name="Front. Microbiol.">
        <title>High frequency of phylogenetically diverse reductive dehalogenase-homologous genes in deep subseafloor sedimentary metagenomes.</title>
        <authorList>
            <person name="Kawai M."/>
            <person name="Futagami T."/>
            <person name="Toyoda A."/>
            <person name="Takaki Y."/>
            <person name="Nishi S."/>
            <person name="Hori S."/>
            <person name="Arai W."/>
            <person name="Tsubouchi T."/>
            <person name="Morono Y."/>
            <person name="Uchiyama I."/>
            <person name="Ito T."/>
            <person name="Fujiyama A."/>
            <person name="Inagaki F."/>
            <person name="Takami H."/>
        </authorList>
    </citation>
    <scope>NUCLEOTIDE SEQUENCE</scope>
    <source>
        <strain evidence="1">Expedition CK06-06</strain>
    </source>
</reference>
<dbReference type="InterPro" id="IPR015424">
    <property type="entry name" value="PyrdxlP-dep_Trfase"/>
</dbReference>
<sequence>MDQPVVFVTHMEHHSNHTSWYETIAEVIVLKPGNDMLVDLDELRFQLERYKDRKFKIGSFTA</sequence>
<feature type="non-terminal residue" evidence="1">
    <location>
        <position position="62"/>
    </location>
</feature>
<name>X1VXY9_9ZZZZ</name>
<organism evidence="1">
    <name type="scientific">marine sediment metagenome</name>
    <dbReference type="NCBI Taxonomy" id="412755"/>
    <lineage>
        <taxon>unclassified sequences</taxon>
        <taxon>metagenomes</taxon>
        <taxon>ecological metagenomes</taxon>
    </lineage>
</organism>
<protein>
    <recommendedName>
        <fullName evidence="2">Aminotransferase class V domain-containing protein</fullName>
    </recommendedName>
</protein>
<dbReference type="Gene3D" id="3.40.640.10">
    <property type="entry name" value="Type I PLP-dependent aspartate aminotransferase-like (Major domain)"/>
    <property type="match status" value="1"/>
</dbReference>
<dbReference type="InterPro" id="IPR015421">
    <property type="entry name" value="PyrdxlP-dep_Trfase_major"/>
</dbReference>
<dbReference type="EMBL" id="BARW01041552">
    <property type="protein sequence ID" value="GAJ16825.1"/>
    <property type="molecule type" value="Genomic_DNA"/>
</dbReference>
<accession>X1VXY9</accession>
<proteinExistence type="predicted"/>
<dbReference type="SUPFAM" id="SSF53383">
    <property type="entry name" value="PLP-dependent transferases"/>
    <property type="match status" value="1"/>
</dbReference>
<evidence type="ECO:0008006" key="2">
    <source>
        <dbReference type="Google" id="ProtNLM"/>
    </source>
</evidence>
<comment type="caution">
    <text evidence="1">The sequence shown here is derived from an EMBL/GenBank/DDBJ whole genome shotgun (WGS) entry which is preliminary data.</text>
</comment>
<dbReference type="AlphaFoldDB" id="X1VXY9"/>
<gene>
    <name evidence="1" type="ORF">S12H4_62147</name>
</gene>